<sequence>MSDENLCLMKTCFESSAACLECAERSGSREGCATQCRINAELAGVTARLISLKAPQVDTLKKLVTESAQKCADMCAQHKNDHCQACASAARNLCSNLKSQERAAG</sequence>
<dbReference type="InterPro" id="IPR005560">
    <property type="entry name" value="Csp_YhjQ"/>
</dbReference>
<evidence type="ECO:0000313" key="2">
    <source>
        <dbReference type="Proteomes" id="UP000439903"/>
    </source>
</evidence>
<organism evidence="1 2">
    <name type="scientific">Gigaspora margarita</name>
    <dbReference type="NCBI Taxonomy" id="4874"/>
    <lineage>
        <taxon>Eukaryota</taxon>
        <taxon>Fungi</taxon>
        <taxon>Fungi incertae sedis</taxon>
        <taxon>Mucoromycota</taxon>
        <taxon>Glomeromycotina</taxon>
        <taxon>Glomeromycetes</taxon>
        <taxon>Diversisporales</taxon>
        <taxon>Gigasporaceae</taxon>
        <taxon>Gigaspora</taxon>
    </lineage>
</organism>
<dbReference type="EMBL" id="WTPW01001418">
    <property type="protein sequence ID" value="KAF0436937.1"/>
    <property type="molecule type" value="Genomic_DNA"/>
</dbReference>
<accession>A0A8H3XA96</accession>
<dbReference type="OrthoDB" id="2329962at2759"/>
<dbReference type="Gene3D" id="1.20.1270.360">
    <property type="match status" value="1"/>
</dbReference>
<gene>
    <name evidence="1" type="ORF">F8M41_004565</name>
</gene>
<proteinExistence type="predicted"/>
<protein>
    <submittedName>
        <fullName evidence="1">Four-helix bundle copper-binding protein</fullName>
    </submittedName>
</protein>
<dbReference type="Pfam" id="PF03860">
    <property type="entry name" value="Csp"/>
    <property type="match status" value="1"/>
</dbReference>
<dbReference type="AlphaFoldDB" id="A0A8H3XA96"/>
<comment type="caution">
    <text evidence="1">The sequence shown here is derived from an EMBL/GenBank/DDBJ whole genome shotgun (WGS) entry which is preliminary data.</text>
</comment>
<name>A0A8H3XA96_GIGMA</name>
<keyword evidence="2" id="KW-1185">Reference proteome</keyword>
<dbReference type="Proteomes" id="UP000439903">
    <property type="component" value="Unassembled WGS sequence"/>
</dbReference>
<reference evidence="1 2" key="1">
    <citation type="journal article" date="2019" name="Environ. Microbiol.">
        <title>At the nexus of three kingdoms: the genome of the mycorrhizal fungus Gigaspora margarita provides insights into plant, endobacterial and fungal interactions.</title>
        <authorList>
            <person name="Venice F."/>
            <person name="Ghignone S."/>
            <person name="Salvioli di Fossalunga A."/>
            <person name="Amselem J."/>
            <person name="Novero M."/>
            <person name="Xianan X."/>
            <person name="Sedzielewska Toro K."/>
            <person name="Morin E."/>
            <person name="Lipzen A."/>
            <person name="Grigoriev I.V."/>
            <person name="Henrissat B."/>
            <person name="Martin F.M."/>
            <person name="Bonfante P."/>
        </authorList>
    </citation>
    <scope>NUCLEOTIDE SEQUENCE [LARGE SCALE GENOMIC DNA]</scope>
    <source>
        <strain evidence="1 2">BEG34</strain>
    </source>
</reference>
<evidence type="ECO:0000313" key="1">
    <source>
        <dbReference type="EMBL" id="KAF0436937.1"/>
    </source>
</evidence>